<keyword evidence="5" id="KW-0732">Signal</keyword>
<comment type="similarity">
    <text evidence="1 4">Belongs to the plant LTP family.</text>
</comment>
<dbReference type="AlphaFoldDB" id="A0A4D6MTE6"/>
<keyword evidence="3" id="KW-1015">Disulfide bond</keyword>
<gene>
    <name evidence="7" type="ORF">DEO72_LG8g1189</name>
</gene>
<comment type="function">
    <text evidence="4">Plant non-specific lipid-transfer proteins transfer phospholipids as well as galactolipids across membranes. May play a role in wax or cutin deposition in the cell walls of expanding epidermal cells and certain secretory tissues.</text>
</comment>
<dbReference type="FunFam" id="1.10.110.10:FF:000002">
    <property type="entry name" value="Non-specific lipid-transfer protein"/>
    <property type="match status" value="1"/>
</dbReference>
<dbReference type="EMBL" id="CP039352">
    <property type="protein sequence ID" value="QCE03167.1"/>
    <property type="molecule type" value="Genomic_DNA"/>
</dbReference>
<dbReference type="GO" id="GO:0008289">
    <property type="term" value="F:lipid binding"/>
    <property type="evidence" value="ECO:0007669"/>
    <property type="project" value="UniProtKB-KW"/>
</dbReference>
<protein>
    <recommendedName>
        <fullName evidence="4">Non-specific lipid-transfer protein</fullName>
    </recommendedName>
</protein>
<keyword evidence="4" id="KW-0446">Lipid-binding</keyword>
<accession>A0A4D6MTE6</accession>
<evidence type="ECO:0000313" key="8">
    <source>
        <dbReference type="Proteomes" id="UP000501690"/>
    </source>
</evidence>
<organism evidence="7 8">
    <name type="scientific">Vigna unguiculata</name>
    <name type="common">Cowpea</name>
    <dbReference type="NCBI Taxonomy" id="3917"/>
    <lineage>
        <taxon>Eukaryota</taxon>
        <taxon>Viridiplantae</taxon>
        <taxon>Streptophyta</taxon>
        <taxon>Embryophyta</taxon>
        <taxon>Tracheophyta</taxon>
        <taxon>Spermatophyta</taxon>
        <taxon>Magnoliopsida</taxon>
        <taxon>eudicotyledons</taxon>
        <taxon>Gunneridae</taxon>
        <taxon>Pentapetalae</taxon>
        <taxon>rosids</taxon>
        <taxon>fabids</taxon>
        <taxon>Fabales</taxon>
        <taxon>Fabaceae</taxon>
        <taxon>Papilionoideae</taxon>
        <taxon>50 kb inversion clade</taxon>
        <taxon>NPAAA clade</taxon>
        <taxon>indigoferoid/millettioid clade</taxon>
        <taxon>Phaseoleae</taxon>
        <taxon>Vigna</taxon>
    </lineage>
</organism>
<reference evidence="7 8" key="1">
    <citation type="submission" date="2019-04" db="EMBL/GenBank/DDBJ databases">
        <title>An improved genome assembly and genetic linkage map for asparagus bean, Vigna unguiculata ssp. sesquipedialis.</title>
        <authorList>
            <person name="Xia Q."/>
            <person name="Zhang R."/>
            <person name="Dong Y."/>
        </authorList>
    </citation>
    <scope>NUCLEOTIDE SEQUENCE [LARGE SCALE GENOMIC DNA]</scope>
    <source>
        <tissue evidence="7">Leaf</tissue>
    </source>
</reference>
<evidence type="ECO:0000256" key="4">
    <source>
        <dbReference type="RuleBase" id="RU000628"/>
    </source>
</evidence>
<dbReference type="PANTHER" id="PTHR33076">
    <property type="entry name" value="NON-SPECIFIC LIPID-TRANSFER PROTEIN 2-RELATED"/>
    <property type="match status" value="1"/>
</dbReference>
<name>A0A4D6MTE6_VIGUN</name>
<evidence type="ECO:0000256" key="3">
    <source>
        <dbReference type="ARBA" id="ARBA00023157"/>
    </source>
</evidence>
<dbReference type="InterPro" id="IPR016140">
    <property type="entry name" value="Bifunc_inhib/LTP/seed_store"/>
</dbReference>
<dbReference type="PRINTS" id="PR00382">
    <property type="entry name" value="LIPIDTRNSFER"/>
</dbReference>
<dbReference type="SMART" id="SM00499">
    <property type="entry name" value="AAI"/>
    <property type="match status" value="1"/>
</dbReference>
<sequence>MGALKLASVVAVMCMVLVTAPLTHAITCGQVTSAISPCIGYLRGGGGVPPAQCCGGVRRLNSAARTTGDRRTACNCLKSLAASFSGLNLNTAASLPGRCRMRIPYRISPSTNCNSVQERDSLEFKGLK</sequence>
<feature type="domain" description="Bifunctional inhibitor/plant lipid transfer protein/seed storage helical" evidence="6">
    <location>
        <begin position="28"/>
        <end position="113"/>
    </location>
</feature>
<keyword evidence="2 4" id="KW-0813">Transport</keyword>
<dbReference type="Pfam" id="PF00234">
    <property type="entry name" value="Tryp_alpha_amyl"/>
    <property type="match status" value="1"/>
</dbReference>
<dbReference type="Proteomes" id="UP000501690">
    <property type="component" value="Linkage Group LG8"/>
</dbReference>
<evidence type="ECO:0000256" key="2">
    <source>
        <dbReference type="ARBA" id="ARBA00022448"/>
    </source>
</evidence>
<dbReference type="CDD" id="cd01960">
    <property type="entry name" value="nsLTP1"/>
    <property type="match status" value="1"/>
</dbReference>
<feature type="signal peptide" evidence="5">
    <location>
        <begin position="1"/>
        <end position="25"/>
    </location>
</feature>
<dbReference type="SUPFAM" id="SSF47699">
    <property type="entry name" value="Bifunctional inhibitor/lipid-transfer protein/seed storage 2S albumin"/>
    <property type="match status" value="1"/>
</dbReference>
<evidence type="ECO:0000313" key="7">
    <source>
        <dbReference type="EMBL" id="QCE03167.1"/>
    </source>
</evidence>
<keyword evidence="8" id="KW-1185">Reference proteome</keyword>
<dbReference type="PROSITE" id="PS00597">
    <property type="entry name" value="PLANT_LTP"/>
    <property type="match status" value="1"/>
</dbReference>
<feature type="chain" id="PRO_5020034951" description="Non-specific lipid-transfer protein" evidence="5">
    <location>
        <begin position="26"/>
        <end position="128"/>
    </location>
</feature>
<dbReference type="GO" id="GO:0006869">
    <property type="term" value="P:lipid transport"/>
    <property type="evidence" value="ECO:0007669"/>
    <property type="project" value="InterPro"/>
</dbReference>
<dbReference type="Gene3D" id="1.10.110.10">
    <property type="entry name" value="Plant lipid-transfer and hydrophobic proteins"/>
    <property type="match status" value="1"/>
</dbReference>
<dbReference type="InterPro" id="IPR000528">
    <property type="entry name" value="Plant_nsLTP"/>
</dbReference>
<dbReference type="InterPro" id="IPR036312">
    <property type="entry name" value="Bifun_inhib/LTP/seed_sf"/>
</dbReference>
<evidence type="ECO:0000256" key="5">
    <source>
        <dbReference type="SAM" id="SignalP"/>
    </source>
</evidence>
<proteinExistence type="inferred from homology"/>
<evidence type="ECO:0000259" key="6">
    <source>
        <dbReference type="SMART" id="SM00499"/>
    </source>
</evidence>
<evidence type="ECO:0000256" key="1">
    <source>
        <dbReference type="ARBA" id="ARBA00009748"/>
    </source>
</evidence>